<dbReference type="AlphaFoldDB" id="M4VLW9"/>
<dbReference type="InterPro" id="IPR012334">
    <property type="entry name" value="Pectin_lyas_fold"/>
</dbReference>
<accession>M4VLW9</accession>
<dbReference type="STRING" id="349215.A11S_2331"/>
<evidence type="ECO:0000313" key="1">
    <source>
        <dbReference type="EMBL" id="AGH99126.1"/>
    </source>
</evidence>
<dbReference type="SUPFAM" id="SSF51126">
    <property type="entry name" value="Pectin lyase-like"/>
    <property type="match status" value="1"/>
</dbReference>
<dbReference type="Gene3D" id="2.160.20.10">
    <property type="entry name" value="Single-stranded right-handed beta-helix, Pectin lyase-like"/>
    <property type="match status" value="1"/>
</dbReference>
<dbReference type="KEGG" id="man:A11S_2331"/>
<evidence type="ECO:0008006" key="3">
    <source>
        <dbReference type="Google" id="ProtNLM"/>
    </source>
</evidence>
<name>M4VLW9_9BACT</name>
<reference evidence="1 2" key="1">
    <citation type="journal article" date="2013" name="ISME J.">
        <title>By their genes ye shall know them: genomic signatures of predatory bacteria.</title>
        <authorList>
            <person name="Pasternak Z."/>
            <person name="Pietrokovski S."/>
            <person name="Rotem O."/>
            <person name="Gophna U."/>
            <person name="Lurie-Weinberger M.N."/>
            <person name="Jurkevitch E."/>
        </authorList>
    </citation>
    <scope>NUCLEOTIDE SEQUENCE [LARGE SCALE GENOMIC DNA]</scope>
    <source>
        <strain evidence="1">EPB</strain>
    </source>
</reference>
<dbReference type="InterPro" id="IPR038177">
    <property type="entry name" value="IAT_beta_sf"/>
</dbReference>
<gene>
    <name evidence="1" type="ORF">A11S_2331</name>
</gene>
<protein>
    <recommendedName>
        <fullName evidence="3">Right handed beta helix domain-containing protein</fullName>
    </recommendedName>
</protein>
<dbReference type="EMBL" id="CP003538">
    <property type="protein sequence ID" value="AGH99126.1"/>
    <property type="molecule type" value="Genomic_DNA"/>
</dbReference>
<proteinExistence type="predicted"/>
<dbReference type="HOGENOM" id="CLU_036292_0_0_5"/>
<dbReference type="Gene3D" id="2.40.160.160">
    <property type="entry name" value="Inverse autotransporter, beta-domain"/>
    <property type="match status" value="1"/>
</dbReference>
<sequence>MNAYQPIGEKNKSVDALNTATLTGSSFTVTQGEEVAMQGFDGEVGYRLPVFDVDSGTNLRAYAGGYHFSSDTNGVDDVQGPRLRLDLTFDELPFAWKGSRFSVGAEWQKDDPRGSQGFVSARLRIPFSAFTGDKNPSKTLTTQERRMMDPIVRDIDVVTQAGAYGRSETATETTDGQTITIVNSAGIADTAALNTALTNAGANTVIVTDRIDTTALVIVPAGQTLIGSGAVGVRTPSGMNATAKKKKSALAATDTSLSYMMNIGNNTHIKGMNLSNSNSDGTGTYVVNAQTMSGVVIENSTITSFGATGGGVGVDVRNTTNAIVRNNTITASSNNAGAVGMLINGASNATIADNNFSLSTSGPKTVISGNGTTSIHAGSTGNTTDGGICSFTVAPTGSIGFSTITCP</sequence>
<dbReference type="InterPro" id="IPR011050">
    <property type="entry name" value="Pectin_lyase_fold/virulence"/>
</dbReference>
<dbReference type="Proteomes" id="UP000011932">
    <property type="component" value="Chromosome"/>
</dbReference>
<evidence type="ECO:0000313" key="2">
    <source>
        <dbReference type="Proteomes" id="UP000011932"/>
    </source>
</evidence>
<organism evidence="1 2">
    <name type="scientific">Micavibrio aeruginosavorus EPB</name>
    <dbReference type="NCBI Taxonomy" id="349215"/>
    <lineage>
        <taxon>Bacteria</taxon>
        <taxon>Pseudomonadati</taxon>
        <taxon>Bdellovibrionota</taxon>
        <taxon>Bdellovibrionia</taxon>
        <taxon>Bdellovibrionales</taxon>
        <taxon>Pseudobdellovibrionaceae</taxon>
        <taxon>Micavibrio</taxon>
    </lineage>
</organism>